<dbReference type="GO" id="GO:0016705">
    <property type="term" value="F:oxidoreductase activity, acting on paired donors, with incorporation or reduction of molecular oxygen"/>
    <property type="evidence" value="ECO:0007669"/>
    <property type="project" value="InterPro"/>
</dbReference>
<dbReference type="EMBL" id="PQXM01000237">
    <property type="protein sequence ID" value="TGO75042.1"/>
    <property type="molecule type" value="Genomic_DNA"/>
</dbReference>
<dbReference type="AlphaFoldDB" id="A0A4Z1JV10"/>
<name>A0A4Z1JV10_9HELO</name>
<accession>A0A4Z1JV10</accession>
<comment type="similarity">
    <text evidence="2">Belongs to the cytochrome P450 family.</text>
</comment>
<evidence type="ECO:0000256" key="6">
    <source>
        <dbReference type="ARBA" id="ARBA00023026"/>
    </source>
</evidence>
<dbReference type="InterPro" id="IPR001128">
    <property type="entry name" value="Cyt_P450"/>
</dbReference>
<evidence type="ECO:0000256" key="5">
    <source>
        <dbReference type="ARBA" id="ARBA00023004"/>
    </source>
</evidence>
<dbReference type="PANTHER" id="PTHR24305:SF157">
    <property type="entry name" value="N-ACETYLTRYPTOPHAN 6-HYDROXYLASE IVOC-RELATED"/>
    <property type="match status" value="1"/>
</dbReference>
<keyword evidence="5" id="KW-0408">Iron</keyword>
<dbReference type="InterPro" id="IPR050121">
    <property type="entry name" value="Cytochrome_P450_monoxygenase"/>
</dbReference>
<gene>
    <name evidence="9" type="ORF">BELL_0238g00020</name>
</gene>
<dbReference type="Proteomes" id="UP000297229">
    <property type="component" value="Unassembled WGS sequence"/>
</dbReference>
<keyword evidence="3" id="KW-0479">Metal-binding</keyword>
<evidence type="ECO:0000256" key="8">
    <source>
        <dbReference type="SAM" id="SignalP"/>
    </source>
</evidence>
<dbReference type="SUPFAM" id="SSF48264">
    <property type="entry name" value="Cytochrome P450"/>
    <property type="match status" value="1"/>
</dbReference>
<evidence type="ECO:0008006" key="11">
    <source>
        <dbReference type="Google" id="ProtNLM"/>
    </source>
</evidence>
<evidence type="ECO:0000313" key="9">
    <source>
        <dbReference type="EMBL" id="TGO75042.1"/>
    </source>
</evidence>
<evidence type="ECO:0000256" key="1">
    <source>
        <dbReference type="ARBA" id="ARBA00001971"/>
    </source>
</evidence>
<dbReference type="Pfam" id="PF00067">
    <property type="entry name" value="p450"/>
    <property type="match status" value="1"/>
</dbReference>
<keyword evidence="7" id="KW-0503">Monooxygenase</keyword>
<dbReference type="PANTHER" id="PTHR24305">
    <property type="entry name" value="CYTOCHROME P450"/>
    <property type="match status" value="1"/>
</dbReference>
<keyword evidence="10" id="KW-1185">Reference proteome</keyword>
<evidence type="ECO:0000256" key="4">
    <source>
        <dbReference type="ARBA" id="ARBA00023002"/>
    </source>
</evidence>
<proteinExistence type="inferred from homology"/>
<comment type="cofactor">
    <cofactor evidence="1">
        <name>heme</name>
        <dbReference type="ChEBI" id="CHEBI:30413"/>
    </cofactor>
</comment>
<dbReference type="GO" id="GO:0005506">
    <property type="term" value="F:iron ion binding"/>
    <property type="evidence" value="ECO:0007669"/>
    <property type="project" value="InterPro"/>
</dbReference>
<protein>
    <recommendedName>
        <fullName evidence="11">Cytochrome P450</fullName>
    </recommendedName>
</protein>
<keyword evidence="8" id="KW-0732">Signal</keyword>
<dbReference type="InterPro" id="IPR036396">
    <property type="entry name" value="Cyt_P450_sf"/>
</dbReference>
<dbReference type="Gene3D" id="1.10.630.10">
    <property type="entry name" value="Cytochrome P450"/>
    <property type="match status" value="1"/>
</dbReference>
<evidence type="ECO:0000256" key="3">
    <source>
        <dbReference type="ARBA" id="ARBA00022723"/>
    </source>
</evidence>
<keyword evidence="6" id="KW-0843">Virulence</keyword>
<evidence type="ECO:0000313" key="10">
    <source>
        <dbReference type="Proteomes" id="UP000297229"/>
    </source>
</evidence>
<dbReference type="GO" id="GO:0004497">
    <property type="term" value="F:monooxygenase activity"/>
    <property type="evidence" value="ECO:0007669"/>
    <property type="project" value="UniProtKB-KW"/>
</dbReference>
<comment type="caution">
    <text evidence="9">The sequence shown here is derived from an EMBL/GenBank/DDBJ whole genome shotgun (WGS) entry which is preliminary data.</text>
</comment>
<dbReference type="STRING" id="278938.A0A4Z1JV10"/>
<feature type="signal peptide" evidence="8">
    <location>
        <begin position="1"/>
        <end position="23"/>
    </location>
</feature>
<evidence type="ECO:0000256" key="2">
    <source>
        <dbReference type="ARBA" id="ARBA00010617"/>
    </source>
</evidence>
<dbReference type="GO" id="GO:0020037">
    <property type="term" value="F:heme binding"/>
    <property type="evidence" value="ECO:0007669"/>
    <property type="project" value="InterPro"/>
</dbReference>
<evidence type="ECO:0000256" key="7">
    <source>
        <dbReference type="ARBA" id="ARBA00023033"/>
    </source>
</evidence>
<reference evidence="9 10" key="1">
    <citation type="submission" date="2017-12" db="EMBL/GenBank/DDBJ databases">
        <title>Comparative genomics of Botrytis spp.</title>
        <authorList>
            <person name="Valero-Jimenez C.A."/>
            <person name="Tapia P."/>
            <person name="Veloso J."/>
            <person name="Silva-Moreno E."/>
            <person name="Staats M."/>
            <person name="Valdes J.H."/>
            <person name="Van Kan J.A.L."/>
        </authorList>
    </citation>
    <scope>NUCLEOTIDE SEQUENCE [LARGE SCALE GENOMIC DNA]</scope>
    <source>
        <strain evidence="9 10">Be9601</strain>
    </source>
</reference>
<keyword evidence="4" id="KW-0560">Oxidoreductase</keyword>
<sequence length="225" mass="25296">MKNTVQSFALLQTRFTLIICSLAENFLFAHEVNNLVDEKEAASLRRIRNTYQLLRGVDRNKHMSWIPDLLLKLPKSMTEPIIATWASLYRVRTELVSIMDAKASGNTNKSLGSTGKELVYDSILNNTSLPESEKSLLRLQNEGTLLVLAATGSPAKTLSIMFYHLIANPAILAKLRKDLKSLPDNVTWTQLEQLPYLSATMEEGKHLASGVTTRIARDSQFETRY</sequence>
<feature type="chain" id="PRO_5021480537" description="Cytochrome P450" evidence="8">
    <location>
        <begin position="24"/>
        <end position="225"/>
    </location>
</feature>
<organism evidence="9 10">
    <name type="scientific">Botrytis elliptica</name>
    <dbReference type="NCBI Taxonomy" id="278938"/>
    <lineage>
        <taxon>Eukaryota</taxon>
        <taxon>Fungi</taxon>
        <taxon>Dikarya</taxon>
        <taxon>Ascomycota</taxon>
        <taxon>Pezizomycotina</taxon>
        <taxon>Leotiomycetes</taxon>
        <taxon>Helotiales</taxon>
        <taxon>Sclerotiniaceae</taxon>
        <taxon>Botrytis</taxon>
    </lineage>
</organism>